<keyword evidence="1" id="KW-0812">Transmembrane</keyword>
<dbReference type="EMBL" id="KZ825573">
    <property type="protein sequence ID" value="PYI27283.1"/>
    <property type="molecule type" value="Genomic_DNA"/>
</dbReference>
<dbReference type="AlphaFoldDB" id="A0A2V5I046"/>
<keyword evidence="1" id="KW-0472">Membrane</keyword>
<gene>
    <name evidence="2" type="ORF">BP00DRAFT_28931</name>
</gene>
<reference evidence="2 3" key="1">
    <citation type="submission" date="2018-02" db="EMBL/GenBank/DDBJ databases">
        <title>The genomes of Aspergillus section Nigri reveals drivers in fungal speciation.</title>
        <authorList>
            <consortium name="DOE Joint Genome Institute"/>
            <person name="Vesth T.C."/>
            <person name="Nybo J."/>
            <person name="Theobald S."/>
            <person name="Brandl J."/>
            <person name="Frisvad J.C."/>
            <person name="Nielsen K.F."/>
            <person name="Lyhne E.K."/>
            <person name="Kogle M.E."/>
            <person name="Kuo A."/>
            <person name="Riley R."/>
            <person name="Clum A."/>
            <person name="Nolan M."/>
            <person name="Lipzen A."/>
            <person name="Salamov A."/>
            <person name="Henrissat B."/>
            <person name="Wiebenga A."/>
            <person name="De vries R.P."/>
            <person name="Grigoriev I.V."/>
            <person name="Mortensen U.H."/>
            <person name="Andersen M.R."/>
            <person name="Baker S.E."/>
        </authorList>
    </citation>
    <scope>NUCLEOTIDE SEQUENCE [LARGE SCALE GENOMIC DNA]</scope>
    <source>
        <strain evidence="2 3">CBS 114.80</strain>
    </source>
</reference>
<evidence type="ECO:0000313" key="3">
    <source>
        <dbReference type="Proteomes" id="UP000248817"/>
    </source>
</evidence>
<dbReference type="Proteomes" id="UP000248817">
    <property type="component" value="Unassembled WGS sequence"/>
</dbReference>
<keyword evidence="3" id="KW-1185">Reference proteome</keyword>
<organism evidence="2 3">
    <name type="scientific">Aspergillus indologenus CBS 114.80</name>
    <dbReference type="NCBI Taxonomy" id="1450541"/>
    <lineage>
        <taxon>Eukaryota</taxon>
        <taxon>Fungi</taxon>
        <taxon>Dikarya</taxon>
        <taxon>Ascomycota</taxon>
        <taxon>Pezizomycotina</taxon>
        <taxon>Eurotiomycetes</taxon>
        <taxon>Eurotiomycetidae</taxon>
        <taxon>Eurotiales</taxon>
        <taxon>Aspergillaceae</taxon>
        <taxon>Aspergillus</taxon>
        <taxon>Aspergillus subgen. Circumdati</taxon>
    </lineage>
</organism>
<accession>A0A2V5I046</accession>
<evidence type="ECO:0000256" key="1">
    <source>
        <dbReference type="SAM" id="Phobius"/>
    </source>
</evidence>
<protein>
    <submittedName>
        <fullName evidence="2">Uncharacterized protein</fullName>
    </submittedName>
</protein>
<proteinExistence type="predicted"/>
<name>A0A2V5I046_9EURO</name>
<evidence type="ECO:0000313" key="2">
    <source>
        <dbReference type="EMBL" id="PYI27283.1"/>
    </source>
</evidence>
<keyword evidence="1" id="KW-1133">Transmembrane helix</keyword>
<feature type="transmembrane region" description="Helical" evidence="1">
    <location>
        <begin position="42"/>
        <end position="63"/>
    </location>
</feature>
<sequence length="75" mass="8834">MLSKHWVPCTCFWQDTLIYARAFCKAAHVCCIWLSFLDVLHLFFFLSPSILHCLFTLLHLLLFSYPTHRLAIDFG</sequence>